<dbReference type="PANTHER" id="PTHR31571:SF1">
    <property type="entry name" value="ALTERED INHERITANCE OF MITOCHONDRIA PROTEIN 6"/>
    <property type="match status" value="1"/>
</dbReference>
<organism evidence="3 4">
    <name type="scientific">Arsenicicoccus bolidensis</name>
    <dbReference type="NCBI Taxonomy" id="229480"/>
    <lineage>
        <taxon>Bacteria</taxon>
        <taxon>Bacillati</taxon>
        <taxon>Actinomycetota</taxon>
        <taxon>Actinomycetes</taxon>
        <taxon>Micrococcales</taxon>
        <taxon>Intrasporangiaceae</taxon>
        <taxon>Arsenicicoccus</taxon>
    </lineage>
</organism>
<dbReference type="CDD" id="cd08577">
    <property type="entry name" value="PI-PLCc_GDPD_SF_unchar3"/>
    <property type="match status" value="1"/>
</dbReference>
<reference evidence="3 4" key="1">
    <citation type="submission" date="2022-02" db="EMBL/GenBank/DDBJ databases">
        <title>Uncovering new skin microbiome diversity through culturing and metagenomics.</title>
        <authorList>
            <person name="Conlan S."/>
            <person name="Deming C."/>
            <person name="Nisc Comparative Sequencing Program N."/>
            <person name="Segre J.A."/>
        </authorList>
    </citation>
    <scope>NUCLEOTIDE SEQUENCE [LARGE SCALE GENOMIC DNA]</scope>
    <source>
        <strain evidence="3 4">ACRQZ</strain>
    </source>
</reference>
<feature type="chain" id="PRO_5045329447" description="Altered inheritance of mitochondria protein 6" evidence="2">
    <location>
        <begin position="28"/>
        <end position="288"/>
    </location>
</feature>
<evidence type="ECO:0000313" key="4">
    <source>
        <dbReference type="Proteomes" id="UP001521931"/>
    </source>
</evidence>
<protein>
    <recommendedName>
        <fullName evidence="1">Altered inheritance of mitochondria protein 6</fullName>
    </recommendedName>
</protein>
<keyword evidence="4" id="KW-1185">Reference proteome</keyword>
<proteinExistence type="predicted"/>
<gene>
    <name evidence="3" type="ORF">MHL29_10675</name>
</gene>
<feature type="signal peptide" evidence="2">
    <location>
        <begin position="1"/>
        <end position="27"/>
    </location>
</feature>
<accession>A0ABS9Q5G6</accession>
<name>A0ABS9Q5G6_9MICO</name>
<dbReference type="PANTHER" id="PTHR31571">
    <property type="entry name" value="ALTERED INHERITANCE OF MITOCHONDRIA PROTEIN 6"/>
    <property type="match status" value="1"/>
</dbReference>
<dbReference type="InterPro" id="IPR051236">
    <property type="entry name" value="HAT_RTT109-like"/>
</dbReference>
<dbReference type="SUPFAM" id="SSF51695">
    <property type="entry name" value="PLC-like phosphodiesterases"/>
    <property type="match status" value="1"/>
</dbReference>
<dbReference type="InterPro" id="IPR017946">
    <property type="entry name" value="PLC-like_Pdiesterase_TIM-brl"/>
</dbReference>
<dbReference type="Proteomes" id="UP001521931">
    <property type="component" value="Unassembled WGS sequence"/>
</dbReference>
<dbReference type="InterPro" id="IPR039559">
    <property type="entry name" value="AIM6_PI-PLC-like_dom"/>
</dbReference>
<dbReference type="Pfam" id="PF13653">
    <property type="entry name" value="GDPD_2"/>
    <property type="match status" value="1"/>
</dbReference>
<evidence type="ECO:0000256" key="2">
    <source>
        <dbReference type="SAM" id="SignalP"/>
    </source>
</evidence>
<comment type="caution">
    <text evidence="3">The sequence shown here is derived from an EMBL/GenBank/DDBJ whole genome shotgun (WGS) entry which is preliminary data.</text>
</comment>
<dbReference type="Gene3D" id="3.20.20.190">
    <property type="entry name" value="Phosphatidylinositol (PI) phosphodiesterase"/>
    <property type="match status" value="1"/>
</dbReference>
<keyword evidence="2" id="KW-0732">Signal</keyword>
<evidence type="ECO:0000256" key="1">
    <source>
        <dbReference type="ARBA" id="ARBA00014286"/>
    </source>
</evidence>
<dbReference type="EMBL" id="JAKRCV010000032">
    <property type="protein sequence ID" value="MCG7322348.1"/>
    <property type="molecule type" value="Genomic_DNA"/>
</dbReference>
<sequence length="288" mass="32407">MRIPLRAMLVALVAALLALTTTVPVQAAPKPRPGDVQPLERAHAHNDYEHDRPLLDALDQGFTSVEADVWLVDGQLYLGHDAPDLSRTFEDEYLEPLARRVRRNAHSVYRGYDGRFRLYVDVKSGPETWATLERILARYPQLVTTWRDGRRIDRPVEVVVSGNRDLVAMTSARVRRSAYDGRLADLHSGRSAELMPVVSDNWTKTFTWQGVGPMPAAERAKLHEIVDAAHRAGYEVRFWATPDLAGPARDAVWRELVAADVDQINTDDLVGLQAFLLANDPTETRRSR</sequence>
<evidence type="ECO:0000313" key="3">
    <source>
        <dbReference type="EMBL" id="MCG7322348.1"/>
    </source>
</evidence>
<dbReference type="RefSeq" id="WP_239264546.1">
    <property type="nucleotide sequence ID" value="NZ_JAKRCV010000032.1"/>
</dbReference>